<dbReference type="OrthoDB" id="240879at2"/>
<keyword evidence="2" id="KW-1185">Reference proteome</keyword>
<reference evidence="1 2" key="1">
    <citation type="journal article" date="2016" name="Int. J. Syst. Evol. Microbiol.">
        <title>Arsenicitalea aurantiaca gen. nov., sp. nov., a new member of the family Hyphomicrobiaceae, isolated from high-arsenic sediment.</title>
        <authorList>
            <person name="Mu Y."/>
            <person name="Zhou L."/>
            <person name="Zeng X.C."/>
            <person name="Liu L."/>
            <person name="Pan Y."/>
            <person name="Chen X."/>
            <person name="Wang J."/>
            <person name="Li S."/>
            <person name="Li W.J."/>
            <person name="Wang Y."/>
        </authorList>
    </citation>
    <scope>NUCLEOTIDE SEQUENCE [LARGE SCALE GENOMIC DNA]</scope>
    <source>
        <strain evidence="1 2">42-50</strain>
    </source>
</reference>
<evidence type="ECO:0000313" key="2">
    <source>
        <dbReference type="Proteomes" id="UP000281547"/>
    </source>
</evidence>
<proteinExistence type="predicted"/>
<accession>A0A433X2K3</accession>
<evidence type="ECO:0000313" key="1">
    <source>
        <dbReference type="EMBL" id="RUT28313.1"/>
    </source>
</evidence>
<organism evidence="1 2">
    <name type="scientific">Arsenicitalea aurantiaca</name>
    <dbReference type="NCBI Taxonomy" id="1783274"/>
    <lineage>
        <taxon>Bacteria</taxon>
        <taxon>Pseudomonadati</taxon>
        <taxon>Pseudomonadota</taxon>
        <taxon>Alphaproteobacteria</taxon>
        <taxon>Hyphomicrobiales</taxon>
        <taxon>Devosiaceae</taxon>
        <taxon>Arsenicitalea</taxon>
    </lineage>
</organism>
<protein>
    <submittedName>
        <fullName evidence="1">Uncharacterized protein</fullName>
    </submittedName>
</protein>
<comment type="caution">
    <text evidence="1">The sequence shown here is derived from an EMBL/GenBank/DDBJ whole genome shotgun (WGS) entry which is preliminary data.</text>
</comment>
<dbReference type="EMBL" id="RZNJ01000008">
    <property type="protein sequence ID" value="RUT28313.1"/>
    <property type="molecule type" value="Genomic_DNA"/>
</dbReference>
<dbReference type="AlphaFoldDB" id="A0A433X2K3"/>
<gene>
    <name evidence="1" type="ORF">EMQ25_17140</name>
</gene>
<dbReference type="RefSeq" id="WP_127189839.1">
    <property type="nucleotide sequence ID" value="NZ_RZNJ01000008.1"/>
</dbReference>
<dbReference type="Proteomes" id="UP000281547">
    <property type="component" value="Unassembled WGS sequence"/>
</dbReference>
<name>A0A433X2K3_9HYPH</name>
<sequence>MRLRTQSRAQLSTQFGYLDAEGRPSERAIANIVRAPLSRWGLSPKRDVVKHARAEFRASGVEDVSDIPRVLRRLVDIGECEEVYVGHELYLAPTTPRWISVGEGVSAFLGVSEPPDGLSLVDSDNHDIVRRLRVGTDDEVAILELAGVQEVSLSEWLVPPGYLRHASRRMRQPARSDAVTLGRFWDLLEEALTEEGLTVSADAEVRFLGGRPGDFFGRHNSAQPEGRWTTDPGEGLWCAYRRGYGDTHWHPCIVAVAGDGQRALDLYDEDEWRWAVLARGRRVGAEEVVRADGLRIQLTFPAPVQLRAAMDILGSPSGAWAWDVSPKGPDLWRLLT</sequence>